<organism evidence="4 5">
    <name type="scientific">Natronoarchaeum philippinense</name>
    <dbReference type="NCBI Taxonomy" id="558529"/>
    <lineage>
        <taxon>Archaea</taxon>
        <taxon>Methanobacteriati</taxon>
        <taxon>Methanobacteriota</taxon>
        <taxon>Stenosarchaea group</taxon>
        <taxon>Halobacteria</taxon>
        <taxon>Halobacteriales</taxon>
        <taxon>Natronoarchaeaceae</taxon>
    </lineage>
</organism>
<proteinExistence type="predicted"/>
<sequence length="696" mass="73556">MIPEDCALAVQDGVVCVVGEAGDVRDGRDETGVYGNDTQYLREFAVRVTDPEAPDSGWDRLERQAGPDGVETVLIGGAPGEGRGDARRFVLNRSLTVDGDVVSLETTLTNYTAAERTVEVDLTAESAFRHVFECPGFFSPRDPVERDLDETERESGAGLSGTSPDGTTRTATVQLDGADAETTDADDAVRATASRTLSIPAGESETIVATVRLQPTRGRVDVDVDPTVSMDDYPNLFDAAAETLRALMLPEGVPAAGAPRFVAPFGRDALLVGFQTLPFAPELTRSVLTYFAGRQATSTDPDTLAEPGKIPHEGRRGDLPALGESIRSPYYGTVDATPLFAALVAAYGEWAGEASIPDELYDAAVDAAEWTLSTGDEDGFLWYEPHDHEHGLTHQGWKDSADAIARPDGDAATPPVALAEVQAYAYRALDGVADLASARGDDDLAERLAERAGEIQTAFDESFWLPEEGCYALALDADGAVDAVASNQGHALWCGIVPEERADSVIDRLLRSDVLTDAGLRTYAASHDAFDPLSYHRGSVWPHDTSLAAMGCARYGREDAVEALAERGLMTLSTAATGDPGRWGFPELLIGLDGTEADAGRAPHPDSCEPAAWSAGSAFGFARAALGVGVEADSPTVDPADGIDGTIEATLFCRDRRHAVRTSGAATVVTPTSEAPASTGADPDREHDNQEVTSDG</sequence>
<feature type="region of interest" description="Disordered" evidence="1">
    <location>
        <begin position="298"/>
        <end position="321"/>
    </location>
</feature>
<feature type="region of interest" description="Disordered" evidence="1">
    <location>
        <begin position="141"/>
        <end position="170"/>
    </location>
</feature>
<reference evidence="4 5" key="1">
    <citation type="submission" date="2017-09" db="EMBL/GenBank/DDBJ databases">
        <authorList>
            <person name="Ehlers B."/>
            <person name="Leendertz F.H."/>
        </authorList>
    </citation>
    <scope>NUCLEOTIDE SEQUENCE [LARGE SCALE GENOMIC DNA]</scope>
    <source>
        <strain evidence="4 5">DSM 27208</strain>
    </source>
</reference>
<dbReference type="InterPro" id="IPR032856">
    <property type="entry name" value="GDE_N_bis"/>
</dbReference>
<dbReference type="InterPro" id="IPR012341">
    <property type="entry name" value="6hp_glycosidase-like_sf"/>
</dbReference>
<dbReference type="OrthoDB" id="7795at2157"/>
<keyword evidence="5" id="KW-1185">Reference proteome</keyword>
<feature type="domain" description="Putative glycogen debranching enzyme N-terminal" evidence="2">
    <location>
        <begin position="11"/>
        <end position="207"/>
    </location>
</feature>
<dbReference type="InterPro" id="IPR054491">
    <property type="entry name" value="MGH1-like_GH"/>
</dbReference>
<feature type="compositionally biased region" description="Basic and acidic residues" evidence="1">
    <location>
        <begin position="309"/>
        <end position="318"/>
    </location>
</feature>
<gene>
    <name evidence="4" type="ORF">SAMN06269185_1744</name>
</gene>
<dbReference type="EMBL" id="OBEJ01000002">
    <property type="protein sequence ID" value="SNZ12448.1"/>
    <property type="molecule type" value="Genomic_DNA"/>
</dbReference>
<dbReference type="Pfam" id="PF22422">
    <property type="entry name" value="MGH1-like_GH"/>
    <property type="match status" value="1"/>
</dbReference>
<dbReference type="RefSeq" id="WP_097008683.1">
    <property type="nucleotide sequence ID" value="NZ_OBEJ01000002.1"/>
</dbReference>
<evidence type="ECO:0000259" key="3">
    <source>
        <dbReference type="Pfam" id="PF22422"/>
    </source>
</evidence>
<feature type="region of interest" description="Disordered" evidence="1">
    <location>
        <begin position="662"/>
        <end position="696"/>
    </location>
</feature>
<accession>A0A285NTB4</accession>
<name>A0A285NTB4_NATPI</name>
<dbReference type="GO" id="GO:0005975">
    <property type="term" value="P:carbohydrate metabolic process"/>
    <property type="evidence" value="ECO:0007669"/>
    <property type="project" value="InterPro"/>
</dbReference>
<feature type="compositionally biased region" description="Polar residues" evidence="1">
    <location>
        <begin position="160"/>
        <end position="170"/>
    </location>
</feature>
<dbReference type="InterPro" id="IPR008928">
    <property type="entry name" value="6-hairpin_glycosidase_sf"/>
</dbReference>
<dbReference type="SUPFAM" id="SSF48208">
    <property type="entry name" value="Six-hairpin glycosidases"/>
    <property type="match status" value="1"/>
</dbReference>
<dbReference type="Gene3D" id="1.50.10.10">
    <property type="match status" value="1"/>
</dbReference>
<evidence type="ECO:0000256" key="1">
    <source>
        <dbReference type="SAM" id="MobiDB-lite"/>
    </source>
</evidence>
<evidence type="ECO:0000313" key="4">
    <source>
        <dbReference type="EMBL" id="SNZ12448.1"/>
    </source>
</evidence>
<dbReference type="Pfam" id="PF14742">
    <property type="entry name" value="GDE_N_bis"/>
    <property type="match status" value="1"/>
</dbReference>
<dbReference type="AlphaFoldDB" id="A0A285NTB4"/>
<evidence type="ECO:0000313" key="5">
    <source>
        <dbReference type="Proteomes" id="UP000219453"/>
    </source>
</evidence>
<dbReference type="Proteomes" id="UP000219453">
    <property type="component" value="Unassembled WGS sequence"/>
</dbReference>
<protein>
    <submittedName>
        <fullName evidence="4">Glycogen debranching enzyme (Alpha-1,6-glucosidase)</fullName>
    </submittedName>
</protein>
<feature type="domain" description="Mannosylglycerate hydrolase MGH1-like glycoside hydrolase" evidence="3">
    <location>
        <begin position="308"/>
        <end position="574"/>
    </location>
</feature>
<evidence type="ECO:0000259" key="2">
    <source>
        <dbReference type="Pfam" id="PF14742"/>
    </source>
</evidence>